<dbReference type="EMBL" id="MJBS01000071">
    <property type="protein sequence ID" value="OHE96295.1"/>
    <property type="molecule type" value="Genomic_DNA"/>
</dbReference>
<evidence type="ECO:0000313" key="1">
    <source>
        <dbReference type="EMBL" id="OHE96295.1"/>
    </source>
</evidence>
<proteinExistence type="predicted"/>
<protein>
    <submittedName>
        <fullName evidence="1">Uncharacterized protein</fullName>
    </submittedName>
</protein>
<sequence length="192" mass="21729">MDQIGSSGMDLRTWDYFDFPSLEMTLPYRPNPAPSNISSSVTVTKVTNKSIKRAIKRGPSKAPNKATVSPELLRIQPYLKFPGFDLPKVIITDRTKGFVDILGADQDLPDPESADLPIKADEMPYHVCFKIEQMFAAVIGVLYANKGEGLSHDQFWLKVQRVLTKRDPAWKHKVAEWKICELVDLYAIARKH</sequence>
<evidence type="ECO:0000313" key="2">
    <source>
        <dbReference type="Proteomes" id="UP000176998"/>
    </source>
</evidence>
<keyword evidence="2" id="KW-1185">Reference proteome</keyword>
<gene>
    <name evidence="1" type="ORF">CORC01_08367</name>
</gene>
<name>A0A1G4B4R6_9PEZI</name>
<organism evidence="1 2">
    <name type="scientific">Colletotrichum orchidophilum</name>
    <dbReference type="NCBI Taxonomy" id="1209926"/>
    <lineage>
        <taxon>Eukaryota</taxon>
        <taxon>Fungi</taxon>
        <taxon>Dikarya</taxon>
        <taxon>Ascomycota</taxon>
        <taxon>Pezizomycotina</taxon>
        <taxon>Sordariomycetes</taxon>
        <taxon>Hypocreomycetidae</taxon>
        <taxon>Glomerellales</taxon>
        <taxon>Glomerellaceae</taxon>
        <taxon>Colletotrichum</taxon>
    </lineage>
</organism>
<comment type="caution">
    <text evidence="1">The sequence shown here is derived from an EMBL/GenBank/DDBJ whole genome shotgun (WGS) entry which is preliminary data.</text>
</comment>
<dbReference type="OrthoDB" id="4842778at2759"/>
<dbReference type="GeneID" id="34561508"/>
<dbReference type="RefSeq" id="XP_022473455.1">
    <property type="nucleotide sequence ID" value="XM_022619998.1"/>
</dbReference>
<accession>A0A1G4B4R6</accession>
<dbReference type="STRING" id="1209926.A0A1G4B4R6"/>
<reference evidence="1 2" key="1">
    <citation type="submission" date="2016-09" db="EMBL/GenBank/DDBJ databases">
        <authorList>
            <person name="Capua I."/>
            <person name="De Benedictis P."/>
            <person name="Joannis T."/>
            <person name="Lombin L.H."/>
            <person name="Cattoli G."/>
        </authorList>
    </citation>
    <scope>NUCLEOTIDE SEQUENCE [LARGE SCALE GENOMIC DNA]</scope>
    <source>
        <strain evidence="1 2">IMI 309357</strain>
    </source>
</reference>
<dbReference type="Proteomes" id="UP000176998">
    <property type="component" value="Unassembled WGS sequence"/>
</dbReference>
<dbReference type="AlphaFoldDB" id="A0A1G4B4R6"/>